<dbReference type="OrthoDB" id="9801155at2"/>
<evidence type="ECO:0000256" key="2">
    <source>
        <dbReference type="ARBA" id="ARBA00022617"/>
    </source>
</evidence>
<evidence type="ECO:0000313" key="9">
    <source>
        <dbReference type="EMBL" id="KMW59478.1"/>
    </source>
</evidence>
<dbReference type="GO" id="GO:0020037">
    <property type="term" value="F:heme binding"/>
    <property type="evidence" value="ECO:0007669"/>
    <property type="project" value="InterPro"/>
</dbReference>
<dbReference type="PRINTS" id="PR00385">
    <property type="entry name" value="P450"/>
</dbReference>
<dbReference type="PRINTS" id="PR00359">
    <property type="entry name" value="BP450"/>
</dbReference>
<dbReference type="InterPro" id="IPR001128">
    <property type="entry name" value="Cyt_P450"/>
</dbReference>
<dbReference type="GO" id="GO:0004497">
    <property type="term" value="F:monooxygenase activity"/>
    <property type="evidence" value="ECO:0007669"/>
    <property type="project" value="UniProtKB-KW"/>
</dbReference>
<dbReference type="PANTHER" id="PTHR46696">
    <property type="entry name" value="P450, PUTATIVE (EUROFUNG)-RELATED"/>
    <property type="match status" value="1"/>
</dbReference>
<comment type="caution">
    <text evidence="9">The sequence shown here is derived from an EMBL/GenBank/DDBJ whole genome shotgun (WGS) entry which is preliminary data.</text>
</comment>
<protein>
    <submittedName>
        <fullName evidence="9">Putative cytochrome P450 hydroxylase</fullName>
    </submittedName>
</protein>
<sequence length="424" mass="47483">MEIQLDTRARSRCNLGMDATPNFEPAEFDLLNVPAGYLDDPYPYLATLRTQAPVHRNPDGTYVLTRYADIAQVYRDPAVWSSDKKADFAPKFGPGAPLYEHHTTSVVFTDPPDHTRIRKLFQFAFTRRALAAFEERIAALVDGYLDQLADQGGMELVEGFSFKLPIEVVCDMLGVPGQDRMLIRDWALAILTALEPKLTPAQLDAGNRAVVEFKDYLRGLIRHRRAHPNEAQPTEVLTVMADAEADGERLSELELLHACIFMLNAGHETSTNMISHGVHEMLRHPDQIARLRADPGLIEPMVEEVLRYQAPIQINNRRSVAEARLGDVTLKAGSSVHMIVAAANRDPAQFAQPDRFDITRRPNRHFSFGLGIHICAGNALARLEAAIAFQKLFDRFPRLSLEAPAKIAPRLRFREVSALHVRTA</sequence>
<dbReference type="InterPro" id="IPR002397">
    <property type="entry name" value="Cyt_P450_B"/>
</dbReference>
<organism evidence="9 10">
    <name type="scientific">Candidatus Rhodobacter oscarellae</name>
    <dbReference type="NCBI Taxonomy" id="1675527"/>
    <lineage>
        <taxon>Bacteria</taxon>
        <taxon>Pseudomonadati</taxon>
        <taxon>Pseudomonadota</taxon>
        <taxon>Alphaproteobacteria</taxon>
        <taxon>Rhodobacterales</taxon>
        <taxon>Rhodobacter group</taxon>
        <taxon>Rhodobacter</taxon>
    </lineage>
</organism>
<dbReference type="GO" id="GO:0016705">
    <property type="term" value="F:oxidoreductase activity, acting on paired donors, with incorporation or reduction of molecular oxygen"/>
    <property type="evidence" value="ECO:0007669"/>
    <property type="project" value="InterPro"/>
</dbReference>
<dbReference type="GO" id="GO:0005506">
    <property type="term" value="F:iron ion binding"/>
    <property type="evidence" value="ECO:0007669"/>
    <property type="project" value="InterPro"/>
</dbReference>
<name>A0A0J9H160_9RHOB</name>
<dbReference type="SUPFAM" id="SSF48264">
    <property type="entry name" value="Cytochrome P450"/>
    <property type="match status" value="1"/>
</dbReference>
<comment type="function">
    <text evidence="7">Cytochromes P450 are a group of heme-thiolate monooxygenases. They oxidize a variety of structurally unrelated compounds, including steroids, fatty acids, and xenobiotics.</text>
</comment>
<evidence type="ECO:0000256" key="7">
    <source>
        <dbReference type="ARBA" id="ARBA00043906"/>
    </source>
</evidence>
<evidence type="ECO:0000256" key="6">
    <source>
        <dbReference type="ARBA" id="ARBA00023033"/>
    </source>
</evidence>
<dbReference type="InterPro" id="IPR017972">
    <property type="entry name" value="Cyt_P450_CS"/>
</dbReference>
<evidence type="ECO:0000256" key="4">
    <source>
        <dbReference type="ARBA" id="ARBA00023002"/>
    </source>
</evidence>
<dbReference type="AlphaFoldDB" id="A0A0J9H160"/>
<keyword evidence="4 8" id="KW-0560">Oxidoreductase</keyword>
<keyword evidence="10" id="KW-1185">Reference proteome</keyword>
<dbReference type="Pfam" id="PF00067">
    <property type="entry name" value="p450"/>
    <property type="match status" value="2"/>
</dbReference>
<keyword evidence="2 8" id="KW-0349">Heme</keyword>
<gene>
    <name evidence="9" type="ORF">AIOL_004460</name>
</gene>
<reference evidence="9 10" key="1">
    <citation type="submission" date="2015-06" db="EMBL/GenBank/DDBJ databases">
        <title>Draft genome sequence of an Alphaproteobacteria species associated to the Mediterranean sponge Oscarella lobularis.</title>
        <authorList>
            <person name="Jourda C."/>
            <person name="Santini S."/>
            <person name="Claverie J.-M."/>
        </authorList>
    </citation>
    <scope>NUCLEOTIDE SEQUENCE [LARGE SCALE GENOMIC DNA]</scope>
    <source>
        <strain evidence="9">IGS</strain>
    </source>
</reference>
<dbReference type="PATRIC" id="fig|1675527.3.peg.4664"/>
<evidence type="ECO:0000256" key="3">
    <source>
        <dbReference type="ARBA" id="ARBA00022723"/>
    </source>
</evidence>
<keyword evidence="3 8" id="KW-0479">Metal-binding</keyword>
<dbReference type="FunFam" id="1.10.630.10:FF:000018">
    <property type="entry name" value="Cytochrome P450 monooxygenase"/>
    <property type="match status" value="1"/>
</dbReference>
<dbReference type="STRING" id="1675527.AIOL_004460"/>
<proteinExistence type="inferred from homology"/>
<evidence type="ECO:0000256" key="1">
    <source>
        <dbReference type="ARBA" id="ARBA00010617"/>
    </source>
</evidence>
<dbReference type="EMBL" id="LFTY01000002">
    <property type="protein sequence ID" value="KMW59478.1"/>
    <property type="molecule type" value="Genomic_DNA"/>
</dbReference>
<comment type="similarity">
    <text evidence="1 8">Belongs to the cytochrome P450 family.</text>
</comment>
<dbReference type="PANTHER" id="PTHR46696:SF1">
    <property type="entry name" value="CYTOCHROME P450 YJIB-RELATED"/>
    <property type="match status" value="1"/>
</dbReference>
<dbReference type="Gene3D" id="1.10.630.10">
    <property type="entry name" value="Cytochrome P450"/>
    <property type="match status" value="1"/>
</dbReference>
<dbReference type="PROSITE" id="PS00086">
    <property type="entry name" value="CYTOCHROME_P450"/>
    <property type="match status" value="1"/>
</dbReference>
<dbReference type="CDD" id="cd20625">
    <property type="entry name" value="CYP164-like"/>
    <property type="match status" value="1"/>
</dbReference>
<keyword evidence="5 8" id="KW-0408">Iron</keyword>
<keyword evidence="6 8" id="KW-0503">Monooxygenase</keyword>
<evidence type="ECO:0000256" key="8">
    <source>
        <dbReference type="RuleBase" id="RU000461"/>
    </source>
</evidence>
<evidence type="ECO:0000313" key="10">
    <source>
        <dbReference type="Proteomes" id="UP000037178"/>
    </source>
</evidence>
<dbReference type="InterPro" id="IPR036396">
    <property type="entry name" value="Cyt_P450_sf"/>
</dbReference>
<evidence type="ECO:0000256" key="5">
    <source>
        <dbReference type="ARBA" id="ARBA00023004"/>
    </source>
</evidence>
<accession>A0A0J9H160</accession>
<dbReference type="Proteomes" id="UP000037178">
    <property type="component" value="Unassembled WGS sequence"/>
</dbReference>